<dbReference type="InParanoid" id="W7X4P0"/>
<evidence type="ECO:0000313" key="2">
    <source>
        <dbReference type="Proteomes" id="UP000009168"/>
    </source>
</evidence>
<dbReference type="Proteomes" id="UP000009168">
    <property type="component" value="Unassembled WGS sequence"/>
</dbReference>
<reference evidence="2" key="1">
    <citation type="journal article" date="2006" name="PLoS Biol.">
        <title>Macronuclear genome sequence of the ciliate Tetrahymena thermophila, a model eukaryote.</title>
        <authorList>
            <person name="Eisen J.A."/>
            <person name="Coyne R.S."/>
            <person name="Wu M."/>
            <person name="Wu D."/>
            <person name="Thiagarajan M."/>
            <person name="Wortman J.R."/>
            <person name="Badger J.H."/>
            <person name="Ren Q."/>
            <person name="Amedeo P."/>
            <person name="Jones K.M."/>
            <person name="Tallon L.J."/>
            <person name="Delcher A.L."/>
            <person name="Salzberg S.L."/>
            <person name="Silva J.C."/>
            <person name="Haas B.J."/>
            <person name="Majoros W.H."/>
            <person name="Farzad M."/>
            <person name="Carlton J.M."/>
            <person name="Smith R.K. Jr."/>
            <person name="Garg J."/>
            <person name="Pearlman R.E."/>
            <person name="Karrer K.M."/>
            <person name="Sun L."/>
            <person name="Manning G."/>
            <person name="Elde N.C."/>
            <person name="Turkewitz A.P."/>
            <person name="Asai D.J."/>
            <person name="Wilkes D.E."/>
            <person name="Wang Y."/>
            <person name="Cai H."/>
            <person name="Collins K."/>
            <person name="Stewart B.A."/>
            <person name="Lee S.R."/>
            <person name="Wilamowska K."/>
            <person name="Weinberg Z."/>
            <person name="Ruzzo W.L."/>
            <person name="Wloga D."/>
            <person name="Gaertig J."/>
            <person name="Frankel J."/>
            <person name="Tsao C.-C."/>
            <person name="Gorovsky M.A."/>
            <person name="Keeling P.J."/>
            <person name="Waller R.F."/>
            <person name="Patron N.J."/>
            <person name="Cherry J.M."/>
            <person name="Stover N.A."/>
            <person name="Krieger C.J."/>
            <person name="del Toro C."/>
            <person name="Ryder H.F."/>
            <person name="Williamson S.C."/>
            <person name="Barbeau R.A."/>
            <person name="Hamilton E.P."/>
            <person name="Orias E."/>
        </authorList>
    </citation>
    <scope>NUCLEOTIDE SEQUENCE [LARGE SCALE GENOMIC DNA]</scope>
    <source>
        <strain evidence="2">SB210</strain>
    </source>
</reference>
<keyword evidence="2" id="KW-1185">Reference proteome</keyword>
<dbReference type="GeneID" id="24439717"/>
<sequence>MKGYQKTFQNHQLMQNQYYQIFQFYVNRAQLNIQTELVIQKEVQNPSKLHASKKKMYIQQVRQLYKEKIQKPTMLQTNQKKIYRCFNQSQSDKMNQIILSKNPYNIETGNDSTLQKSFSQEQLSSQLISQLETTIGLYSISFIFQIQYKQNSQFINLYFKILKQYPSTNSSLQFSTFFQKNQTQILAFNVVQTPVLSKYSLIFYSFNPQGENVLVWLIYLELYCQSSD</sequence>
<evidence type="ECO:0000313" key="1">
    <source>
        <dbReference type="EMBL" id="EWS72377.1"/>
    </source>
</evidence>
<dbReference type="KEGG" id="tet:TTHERM_000585149"/>
<protein>
    <submittedName>
        <fullName evidence="1">Uncharacterized protein</fullName>
    </submittedName>
</protein>
<dbReference type="RefSeq" id="XP_012655099.1">
    <property type="nucleotide sequence ID" value="XM_012799645.1"/>
</dbReference>
<dbReference type="AlphaFoldDB" id="W7X4P0"/>
<dbReference type="EMBL" id="GG662510">
    <property type="protein sequence ID" value="EWS72377.1"/>
    <property type="molecule type" value="Genomic_DNA"/>
</dbReference>
<proteinExistence type="predicted"/>
<name>W7X4P0_TETTS</name>
<organism evidence="1 2">
    <name type="scientific">Tetrahymena thermophila (strain SB210)</name>
    <dbReference type="NCBI Taxonomy" id="312017"/>
    <lineage>
        <taxon>Eukaryota</taxon>
        <taxon>Sar</taxon>
        <taxon>Alveolata</taxon>
        <taxon>Ciliophora</taxon>
        <taxon>Intramacronucleata</taxon>
        <taxon>Oligohymenophorea</taxon>
        <taxon>Hymenostomatida</taxon>
        <taxon>Tetrahymenina</taxon>
        <taxon>Tetrahymenidae</taxon>
        <taxon>Tetrahymena</taxon>
    </lineage>
</organism>
<gene>
    <name evidence="1" type="ORF">TTHERM_000585149</name>
</gene>
<accession>W7X4P0</accession>